<keyword evidence="1" id="KW-0812">Transmembrane</keyword>
<sequence length="238" mass="25298">MLIISFFLQDLLAWYVGFMMVFVIYTEVGVEGVAYDGTCKVNGNCTEANNVCTSTKCACSTTSFKEDSTTKCASKIALAEKCTTTPTGQCVDTNAECHATHLKCECTSSYFGNKNGVCVSRIAALNDACDATDSATDQCAKDNAECRIDGKGGKCLCKATHYSDGSACVIRIVPGVACAANQCVTHASCNTTSKCQCKAGYTATPTTKPTMCNGVMKVATLSYMLAVPIFVSMMFRLR</sequence>
<comment type="caution">
    <text evidence="2">The sequence shown here is derived from an EMBL/GenBank/DDBJ whole genome shotgun (WGS) entry which is preliminary data.</text>
</comment>
<organism evidence="2 3">
    <name type="scientific">Mytilus edulis</name>
    <name type="common">Blue mussel</name>
    <dbReference type="NCBI Taxonomy" id="6550"/>
    <lineage>
        <taxon>Eukaryota</taxon>
        <taxon>Metazoa</taxon>
        <taxon>Spiralia</taxon>
        <taxon>Lophotrochozoa</taxon>
        <taxon>Mollusca</taxon>
        <taxon>Bivalvia</taxon>
        <taxon>Autobranchia</taxon>
        <taxon>Pteriomorphia</taxon>
        <taxon>Mytilida</taxon>
        <taxon>Mytiloidea</taxon>
        <taxon>Mytilidae</taxon>
        <taxon>Mytilinae</taxon>
        <taxon>Mytilus</taxon>
    </lineage>
</organism>
<protein>
    <submittedName>
        <fullName evidence="2">Uncharacterized protein</fullName>
    </submittedName>
</protein>
<dbReference type="Proteomes" id="UP000683360">
    <property type="component" value="Unassembled WGS sequence"/>
</dbReference>
<accession>A0A8S3RVZ4</accession>
<proteinExistence type="predicted"/>
<dbReference type="EMBL" id="CAJPWZ010001126">
    <property type="protein sequence ID" value="CAG2208961.1"/>
    <property type="molecule type" value="Genomic_DNA"/>
</dbReference>
<dbReference type="AlphaFoldDB" id="A0A8S3RVZ4"/>
<dbReference type="OrthoDB" id="6072984at2759"/>
<evidence type="ECO:0000256" key="1">
    <source>
        <dbReference type="SAM" id="Phobius"/>
    </source>
</evidence>
<name>A0A8S3RVZ4_MYTED</name>
<feature type="transmembrane region" description="Helical" evidence="1">
    <location>
        <begin position="12"/>
        <end position="35"/>
    </location>
</feature>
<reference evidence="2" key="1">
    <citation type="submission" date="2021-03" db="EMBL/GenBank/DDBJ databases">
        <authorList>
            <person name="Bekaert M."/>
        </authorList>
    </citation>
    <scope>NUCLEOTIDE SEQUENCE</scope>
</reference>
<evidence type="ECO:0000313" key="3">
    <source>
        <dbReference type="Proteomes" id="UP000683360"/>
    </source>
</evidence>
<evidence type="ECO:0000313" key="2">
    <source>
        <dbReference type="EMBL" id="CAG2208961.1"/>
    </source>
</evidence>
<keyword evidence="1" id="KW-0472">Membrane</keyword>
<gene>
    <name evidence="2" type="ORF">MEDL_23143</name>
</gene>
<keyword evidence="1" id="KW-1133">Transmembrane helix</keyword>
<keyword evidence="3" id="KW-1185">Reference proteome</keyword>
<feature type="transmembrane region" description="Helical" evidence="1">
    <location>
        <begin position="214"/>
        <end position="235"/>
    </location>
</feature>